<organism evidence="1 2">
    <name type="scientific">Pluteus cervinus</name>
    <dbReference type="NCBI Taxonomy" id="181527"/>
    <lineage>
        <taxon>Eukaryota</taxon>
        <taxon>Fungi</taxon>
        <taxon>Dikarya</taxon>
        <taxon>Basidiomycota</taxon>
        <taxon>Agaricomycotina</taxon>
        <taxon>Agaricomycetes</taxon>
        <taxon>Agaricomycetidae</taxon>
        <taxon>Agaricales</taxon>
        <taxon>Pluteineae</taxon>
        <taxon>Pluteaceae</taxon>
        <taxon>Pluteus</taxon>
    </lineage>
</organism>
<evidence type="ECO:0000313" key="1">
    <source>
        <dbReference type="EMBL" id="TFK71435.1"/>
    </source>
</evidence>
<name>A0ACD3B0W9_9AGAR</name>
<dbReference type="EMBL" id="ML208298">
    <property type="protein sequence ID" value="TFK71435.1"/>
    <property type="molecule type" value="Genomic_DNA"/>
</dbReference>
<sequence>MTTECPGSCTIVSDVMVSVVECSPDIISGESLLSIRARIFGGGYHCASEMWSFWSFLTLCVTVFTSLYPFVGYTQAQVIADSPSTPPNLEQRTTTGLTDLVAWDSHSLIINNQRTFILSAEYHPWRLPGNPDLWADVFQKIKTNGFNTVSFYVNWAVHYPTPGTNGGEGDFEEGTYRDIQRFIDEGKKAGLWLIARPGPYINAETTGGGFPGWVGNIAGSLRTNNANYTQAWKPYMTAISKIIARNQITNGGPIILVQAENEYSASANNNVYMQAIIDLYRANGIVVPVIHNDQHAGQAGNFSPDRSGTHVDIYCGDSYPQGANSWAQVQSVYYSNHRAAAPSNPLCLAEFGGGFLLNWGSVTRGGTGYEKYSNGLTDATFENIFYKENYAQTTTILNVYMLFGGTNWGQTVEPTVYSSYDYGGGINESRVAGPKMNEMRLQGLFLRISRDLLAANYIANGTNYTTSTLMYAAELRNPATGAGFYFVRHNNSSSTALTTTQLKVSTSKGSLTIPKTGVMTFNGREMKAIVTDYLFGKSATKILYSTAEIMTWTTIGNTDYIVLYSPQGQTGETAFLFSSAPSASLGDAPGVTTNYSNGTFTINYTLNGIHFVPITLGTTAVTVVLMDKASANNWHAPIIPAAGNFGNFFSVGTNESVLVGGPYLVRTAEIQDNVLYLTGDLNGTTPIEWLAAPAVNQLKWNGLSIGSTKTSRGTFVATLPGVSSIKSPTLGPWKVLGSLPEISPEFDDSSFTTATLTATNYTSLPPLSGNRILYSQQYGFYGGNIIFRGHFTATGQETAINSAVQYGFAGGYSAWLNGVFLGSSQGNSSISMTSNNWTIPTNTLRVGRDNVFTVLMDHTGIVETSTSSGKEPRGLRGYSIIGGNTTFSSWKLQGNYGGAANTPDTFRGYLNEGGLYAERIGAHLPGFPDTDWPLGSPLTGLSRAGINFYRTTFDLDLPDGVDNPIRLSITPSAISSNYRVQVYLNGWQVGKYTNNIGPQTIYVLPAGILRRRSTNTLCLSLWSLDATGASIAGLQLISDGTYTTSLELGDYASPDYEAQRSLRPPATFVQPM</sequence>
<protein>
    <submittedName>
        <fullName evidence="1">Glycoside hydrolase family 35 protein</fullName>
    </submittedName>
</protein>
<keyword evidence="2" id="KW-1185">Reference proteome</keyword>
<reference evidence="1 2" key="1">
    <citation type="journal article" date="2019" name="Nat. Ecol. Evol.">
        <title>Megaphylogeny resolves global patterns of mushroom evolution.</title>
        <authorList>
            <person name="Varga T."/>
            <person name="Krizsan K."/>
            <person name="Foldi C."/>
            <person name="Dima B."/>
            <person name="Sanchez-Garcia M."/>
            <person name="Sanchez-Ramirez S."/>
            <person name="Szollosi G.J."/>
            <person name="Szarkandi J.G."/>
            <person name="Papp V."/>
            <person name="Albert L."/>
            <person name="Andreopoulos W."/>
            <person name="Angelini C."/>
            <person name="Antonin V."/>
            <person name="Barry K.W."/>
            <person name="Bougher N.L."/>
            <person name="Buchanan P."/>
            <person name="Buyck B."/>
            <person name="Bense V."/>
            <person name="Catcheside P."/>
            <person name="Chovatia M."/>
            <person name="Cooper J."/>
            <person name="Damon W."/>
            <person name="Desjardin D."/>
            <person name="Finy P."/>
            <person name="Geml J."/>
            <person name="Haridas S."/>
            <person name="Hughes K."/>
            <person name="Justo A."/>
            <person name="Karasinski D."/>
            <person name="Kautmanova I."/>
            <person name="Kiss B."/>
            <person name="Kocsube S."/>
            <person name="Kotiranta H."/>
            <person name="LaButti K.M."/>
            <person name="Lechner B.E."/>
            <person name="Liimatainen K."/>
            <person name="Lipzen A."/>
            <person name="Lukacs Z."/>
            <person name="Mihaltcheva S."/>
            <person name="Morgado L.N."/>
            <person name="Niskanen T."/>
            <person name="Noordeloos M.E."/>
            <person name="Ohm R.A."/>
            <person name="Ortiz-Santana B."/>
            <person name="Ovrebo C."/>
            <person name="Racz N."/>
            <person name="Riley R."/>
            <person name="Savchenko A."/>
            <person name="Shiryaev A."/>
            <person name="Soop K."/>
            <person name="Spirin V."/>
            <person name="Szebenyi C."/>
            <person name="Tomsovsky M."/>
            <person name="Tulloss R.E."/>
            <person name="Uehling J."/>
            <person name="Grigoriev I.V."/>
            <person name="Vagvolgyi C."/>
            <person name="Papp T."/>
            <person name="Martin F.M."/>
            <person name="Miettinen O."/>
            <person name="Hibbett D.S."/>
            <person name="Nagy L.G."/>
        </authorList>
    </citation>
    <scope>NUCLEOTIDE SEQUENCE [LARGE SCALE GENOMIC DNA]</scope>
    <source>
        <strain evidence="1 2">NL-1719</strain>
    </source>
</reference>
<accession>A0ACD3B0W9</accession>
<dbReference type="Proteomes" id="UP000308600">
    <property type="component" value="Unassembled WGS sequence"/>
</dbReference>
<evidence type="ECO:0000313" key="2">
    <source>
        <dbReference type="Proteomes" id="UP000308600"/>
    </source>
</evidence>
<proteinExistence type="predicted"/>
<keyword evidence="1" id="KW-0378">Hydrolase</keyword>
<gene>
    <name evidence="1" type="ORF">BDN72DRAFT_958111</name>
</gene>